<keyword evidence="1" id="KW-0472">Membrane</keyword>
<protein>
    <submittedName>
        <fullName evidence="2">DUF2812 domain-containing protein</fullName>
    </submittedName>
</protein>
<dbReference type="Proteomes" id="UP000823912">
    <property type="component" value="Unassembled WGS sequence"/>
</dbReference>
<dbReference type="Pfam" id="PF11193">
    <property type="entry name" value="DUF2812"/>
    <property type="match status" value="1"/>
</dbReference>
<keyword evidence="1" id="KW-1133">Transmembrane helix</keyword>
<dbReference type="EMBL" id="DVHM01000015">
    <property type="protein sequence ID" value="HIR69834.1"/>
    <property type="molecule type" value="Genomic_DNA"/>
</dbReference>
<feature type="transmembrane region" description="Helical" evidence="1">
    <location>
        <begin position="149"/>
        <end position="174"/>
    </location>
</feature>
<organism evidence="2 3">
    <name type="scientific">Candidatus Pullilachnospira gallistercoris</name>
    <dbReference type="NCBI Taxonomy" id="2840911"/>
    <lineage>
        <taxon>Bacteria</taxon>
        <taxon>Bacillati</taxon>
        <taxon>Bacillota</taxon>
        <taxon>Clostridia</taxon>
        <taxon>Lachnospirales</taxon>
        <taxon>Lachnospiraceae</taxon>
        <taxon>Lachnospiraceae incertae sedis</taxon>
        <taxon>Candidatus Pullilachnospira</taxon>
    </lineage>
</organism>
<sequence>MREKKSEVRFFTIADWEKEEEYLRKRHREGWKFVRLSFPVYHFEKCEPEDVVYQLDYNEDGVAHKEEYVQMFADCGWEYLQDFAGYSYFRKPVAGMKGEEAIFCDDASRLDMMRRVFAGRFFPLLILMLLVFVPNCLPEMFQVEEARDYALIGLFAVLLLIYALVFGTFAYKYFRLKERLGK</sequence>
<evidence type="ECO:0000313" key="2">
    <source>
        <dbReference type="EMBL" id="HIR69834.1"/>
    </source>
</evidence>
<name>A0A9D1E7F7_9FIRM</name>
<comment type="caution">
    <text evidence="2">The sequence shown here is derived from an EMBL/GenBank/DDBJ whole genome shotgun (WGS) entry which is preliminary data.</text>
</comment>
<keyword evidence="1" id="KW-0812">Transmembrane</keyword>
<gene>
    <name evidence="2" type="ORF">IAA55_00970</name>
</gene>
<accession>A0A9D1E7F7</accession>
<dbReference type="InterPro" id="IPR021359">
    <property type="entry name" value="DUF2812"/>
</dbReference>
<reference evidence="2" key="1">
    <citation type="submission" date="2020-10" db="EMBL/GenBank/DDBJ databases">
        <authorList>
            <person name="Gilroy R."/>
        </authorList>
    </citation>
    <scope>NUCLEOTIDE SEQUENCE</scope>
    <source>
        <strain evidence="2">ChiSjej5B23-6657</strain>
    </source>
</reference>
<feature type="transmembrane region" description="Helical" evidence="1">
    <location>
        <begin position="117"/>
        <end position="137"/>
    </location>
</feature>
<evidence type="ECO:0000256" key="1">
    <source>
        <dbReference type="SAM" id="Phobius"/>
    </source>
</evidence>
<reference evidence="2" key="2">
    <citation type="journal article" date="2021" name="PeerJ">
        <title>Extensive microbial diversity within the chicken gut microbiome revealed by metagenomics and culture.</title>
        <authorList>
            <person name="Gilroy R."/>
            <person name="Ravi A."/>
            <person name="Getino M."/>
            <person name="Pursley I."/>
            <person name="Horton D.L."/>
            <person name="Alikhan N.F."/>
            <person name="Baker D."/>
            <person name="Gharbi K."/>
            <person name="Hall N."/>
            <person name="Watson M."/>
            <person name="Adriaenssens E.M."/>
            <person name="Foster-Nyarko E."/>
            <person name="Jarju S."/>
            <person name="Secka A."/>
            <person name="Antonio M."/>
            <person name="Oren A."/>
            <person name="Chaudhuri R.R."/>
            <person name="La Ragione R."/>
            <person name="Hildebrand F."/>
            <person name="Pallen M.J."/>
        </authorList>
    </citation>
    <scope>NUCLEOTIDE SEQUENCE</scope>
    <source>
        <strain evidence="2">ChiSjej5B23-6657</strain>
    </source>
</reference>
<dbReference type="AlphaFoldDB" id="A0A9D1E7F7"/>
<proteinExistence type="predicted"/>
<evidence type="ECO:0000313" key="3">
    <source>
        <dbReference type="Proteomes" id="UP000823912"/>
    </source>
</evidence>